<dbReference type="PANTHER" id="PTHR43092:SF6">
    <property type="entry name" value="BLR1280 PROTEIN"/>
    <property type="match status" value="1"/>
</dbReference>
<dbReference type="PANTHER" id="PTHR43092">
    <property type="entry name" value="L-CYSTEINE DESULFHYDRASE"/>
    <property type="match status" value="1"/>
</dbReference>
<feature type="domain" description="Aminotransferase class V" evidence="3">
    <location>
        <begin position="79"/>
        <end position="383"/>
    </location>
</feature>
<keyword evidence="2" id="KW-0732">Signal</keyword>
<sequence>MNRRAAIKSIAGTGLALASGIAASQAEQGQFPVPPDTGATRLAQDESFWREVATYYDRTEGIINLEHGYWGKMAKPVLEVYQRATAMVNAQNSYYARKQYGADMMRSTARVADALGVNADEIVLTRNATEAIHALLLNYQGLQAGDSILFADIDYPSFQSTMRWLEANRGVKAVQLTVPNRASQSEMLQLYRQAFEDYPSLKLALLTHASNQQGMVLPIEQIAQLAGEHQVDVVCDCAQSWGLLNFQLPQLAVNWAGFNLHKWIGSPVGVGALYMRRGTLHKVAPYPGELDPENTSVARRVHPATSNFAANLAIPAALDFHQAIGAANKEARLRYLRGLWTNEAENMSHIEVLGGGDEAAWSGLASFRLRGKNSGADVRELQQRLEHDFGIFTVARYALNSGACIRITPQVFTSENEIATLVEAMRRLA</sequence>
<feature type="signal peptide" evidence="2">
    <location>
        <begin position="1"/>
        <end position="18"/>
    </location>
</feature>
<dbReference type="OrthoDB" id="9764293at2"/>
<dbReference type="EMBL" id="BMIY01000010">
    <property type="protein sequence ID" value="GFZ80037.1"/>
    <property type="molecule type" value="Genomic_DNA"/>
</dbReference>
<dbReference type="InterPro" id="IPR000192">
    <property type="entry name" value="Aminotrans_V_dom"/>
</dbReference>
<proteinExistence type="predicted"/>
<evidence type="ECO:0000313" key="4">
    <source>
        <dbReference type="EMBL" id="GFZ80037.1"/>
    </source>
</evidence>
<evidence type="ECO:0000313" key="5">
    <source>
        <dbReference type="Proteomes" id="UP000627715"/>
    </source>
</evidence>
<keyword evidence="5" id="KW-1185">Reference proteome</keyword>
<dbReference type="InterPro" id="IPR015422">
    <property type="entry name" value="PyrdxlP-dep_Trfase_small"/>
</dbReference>
<reference evidence="4" key="2">
    <citation type="submission" date="2020-09" db="EMBL/GenBank/DDBJ databases">
        <authorList>
            <person name="Sun Q."/>
            <person name="Zhou Y."/>
        </authorList>
    </citation>
    <scope>NUCLEOTIDE SEQUENCE</scope>
    <source>
        <strain evidence="4">CGMCC 1.15425</strain>
    </source>
</reference>
<organism evidence="4 5">
    <name type="scientific">Pseudohongiella nitratireducens</name>
    <dbReference type="NCBI Taxonomy" id="1768907"/>
    <lineage>
        <taxon>Bacteria</taxon>
        <taxon>Pseudomonadati</taxon>
        <taxon>Pseudomonadota</taxon>
        <taxon>Gammaproteobacteria</taxon>
        <taxon>Pseudomonadales</taxon>
        <taxon>Pseudohongiellaceae</taxon>
        <taxon>Pseudohongiella</taxon>
    </lineage>
</organism>
<comment type="caution">
    <text evidence="4">The sequence shown here is derived from an EMBL/GenBank/DDBJ whole genome shotgun (WGS) entry which is preliminary data.</text>
</comment>
<name>A0A916QMC3_9GAMM</name>
<evidence type="ECO:0000259" key="3">
    <source>
        <dbReference type="Pfam" id="PF00266"/>
    </source>
</evidence>
<gene>
    <name evidence="4" type="primary">nifS</name>
    <name evidence="4" type="ORF">GCM10011403_23930</name>
</gene>
<dbReference type="Proteomes" id="UP000627715">
    <property type="component" value="Unassembled WGS sequence"/>
</dbReference>
<protein>
    <submittedName>
        <fullName evidence="4">Isopenicillin-N epimerase</fullName>
    </submittedName>
</protein>
<dbReference type="Gene3D" id="3.40.640.10">
    <property type="entry name" value="Type I PLP-dependent aspartate aminotransferase-like (Major domain)"/>
    <property type="match status" value="1"/>
</dbReference>
<dbReference type="InterPro" id="IPR015421">
    <property type="entry name" value="PyrdxlP-dep_Trfase_major"/>
</dbReference>
<reference evidence="4" key="1">
    <citation type="journal article" date="2014" name="Int. J. Syst. Evol. Microbiol.">
        <title>Complete genome sequence of Corynebacterium casei LMG S-19264T (=DSM 44701T), isolated from a smear-ripened cheese.</title>
        <authorList>
            <consortium name="US DOE Joint Genome Institute (JGI-PGF)"/>
            <person name="Walter F."/>
            <person name="Albersmeier A."/>
            <person name="Kalinowski J."/>
            <person name="Ruckert C."/>
        </authorList>
    </citation>
    <scope>NUCLEOTIDE SEQUENCE</scope>
    <source>
        <strain evidence="4">CGMCC 1.15425</strain>
    </source>
</reference>
<keyword evidence="1" id="KW-0663">Pyridoxal phosphate</keyword>
<dbReference type="Gene3D" id="3.90.1150.10">
    <property type="entry name" value="Aspartate Aminotransferase, domain 1"/>
    <property type="match status" value="1"/>
</dbReference>
<dbReference type="RefSeq" id="WP_068810100.1">
    <property type="nucleotide sequence ID" value="NZ_BMIY01000010.1"/>
</dbReference>
<dbReference type="InterPro" id="IPR015424">
    <property type="entry name" value="PyrdxlP-dep_Trfase"/>
</dbReference>
<evidence type="ECO:0000256" key="1">
    <source>
        <dbReference type="ARBA" id="ARBA00022898"/>
    </source>
</evidence>
<evidence type="ECO:0000256" key="2">
    <source>
        <dbReference type="SAM" id="SignalP"/>
    </source>
</evidence>
<dbReference type="SUPFAM" id="SSF53383">
    <property type="entry name" value="PLP-dependent transferases"/>
    <property type="match status" value="1"/>
</dbReference>
<feature type="chain" id="PRO_5037067103" evidence="2">
    <location>
        <begin position="19"/>
        <end position="429"/>
    </location>
</feature>
<dbReference type="AlphaFoldDB" id="A0A916QMC3"/>
<dbReference type="Pfam" id="PF00266">
    <property type="entry name" value="Aminotran_5"/>
    <property type="match status" value="1"/>
</dbReference>
<accession>A0A916QMC3</accession>